<dbReference type="SMART" id="SM00220">
    <property type="entry name" value="S_TKc"/>
    <property type="match status" value="1"/>
</dbReference>
<dbReference type="Proteomes" id="UP001174934">
    <property type="component" value="Unassembled WGS sequence"/>
</dbReference>
<organism evidence="3 4">
    <name type="scientific">Bombardia bombarda</name>
    <dbReference type="NCBI Taxonomy" id="252184"/>
    <lineage>
        <taxon>Eukaryota</taxon>
        <taxon>Fungi</taxon>
        <taxon>Dikarya</taxon>
        <taxon>Ascomycota</taxon>
        <taxon>Pezizomycotina</taxon>
        <taxon>Sordariomycetes</taxon>
        <taxon>Sordariomycetidae</taxon>
        <taxon>Sordariales</taxon>
        <taxon>Lasiosphaeriaceae</taxon>
        <taxon>Bombardia</taxon>
    </lineage>
</organism>
<feature type="domain" description="Protein kinase" evidence="2">
    <location>
        <begin position="87"/>
        <end position="367"/>
    </location>
</feature>
<feature type="compositionally biased region" description="Low complexity" evidence="1">
    <location>
        <begin position="40"/>
        <end position="51"/>
    </location>
</feature>
<feature type="region of interest" description="Disordered" evidence="1">
    <location>
        <begin position="40"/>
        <end position="76"/>
    </location>
</feature>
<accession>A0AA39XM31</accession>
<evidence type="ECO:0000313" key="3">
    <source>
        <dbReference type="EMBL" id="KAK0636542.1"/>
    </source>
</evidence>
<reference evidence="3" key="1">
    <citation type="submission" date="2023-06" db="EMBL/GenBank/DDBJ databases">
        <title>Genome-scale phylogeny and comparative genomics of the fungal order Sordariales.</title>
        <authorList>
            <consortium name="Lawrence Berkeley National Laboratory"/>
            <person name="Hensen N."/>
            <person name="Bonometti L."/>
            <person name="Westerberg I."/>
            <person name="Brannstrom I.O."/>
            <person name="Guillou S."/>
            <person name="Cros-Aarteil S."/>
            <person name="Calhoun S."/>
            <person name="Haridas S."/>
            <person name="Kuo A."/>
            <person name="Mondo S."/>
            <person name="Pangilinan J."/>
            <person name="Riley R."/>
            <person name="LaButti K."/>
            <person name="Andreopoulos B."/>
            <person name="Lipzen A."/>
            <person name="Chen C."/>
            <person name="Yanf M."/>
            <person name="Daum C."/>
            <person name="Ng V."/>
            <person name="Clum A."/>
            <person name="Steindorff A."/>
            <person name="Ohm R."/>
            <person name="Martin F."/>
            <person name="Silar P."/>
            <person name="Natvig D."/>
            <person name="Lalanne C."/>
            <person name="Gautier V."/>
            <person name="Ament-velasquez S.L."/>
            <person name="Kruys A."/>
            <person name="Hutchinson M.I."/>
            <person name="Powell A.J."/>
            <person name="Barry K."/>
            <person name="Miller A.N."/>
            <person name="Grigoriev I.V."/>
            <person name="Debuchy R."/>
            <person name="Gladieux P."/>
            <person name="Thoren M.H."/>
            <person name="Johannesson H."/>
        </authorList>
    </citation>
    <scope>NUCLEOTIDE SEQUENCE</scope>
    <source>
        <strain evidence="3">SMH3391-2</strain>
    </source>
</reference>
<dbReference type="PROSITE" id="PS00108">
    <property type="entry name" value="PROTEIN_KINASE_ST"/>
    <property type="match status" value="1"/>
</dbReference>
<dbReference type="InterPro" id="IPR011009">
    <property type="entry name" value="Kinase-like_dom_sf"/>
</dbReference>
<sequence length="394" mass="43336">MAGYNSQSSANSSLIVESELGGESHIHPSNHHLASTTGDIINSSFINSPSPGASLVPKKGPREEDSFEDLNDPAFSAAGYTSGQSTIYTDQVLGWDDARAKMQHITTNISAKSGNVMAVRMQKPIEKESADQELPNKFQRPAGILFQQEIKLISGITDKQDAKNIRSSYIDSLGPVLTAPDGTLEDLIEDLEFDYDINITSIAKQILRQGLQVLDFLDANNIIHGDIKAKNIFFWHLEPSIRNEPRFIFAFGSDPSAEQMAEPDLSDLNSIIHIAPERILGKSKKPTTKSDVWALLATVLWVLDVKDLRNYGNRRGYPVDKFKVPSIVATAAAAAVIEDLPNCLPDMARCDPWERASAAQILANYFDGIGLSTPRSQYKRSLYGQEQTTNQKDG</sequence>
<dbReference type="Pfam" id="PF00069">
    <property type="entry name" value="Pkinase"/>
    <property type="match status" value="1"/>
</dbReference>
<protein>
    <recommendedName>
        <fullName evidence="2">Protein kinase domain-containing protein</fullName>
    </recommendedName>
</protein>
<dbReference type="InterPro" id="IPR008271">
    <property type="entry name" value="Ser/Thr_kinase_AS"/>
</dbReference>
<evidence type="ECO:0000259" key="2">
    <source>
        <dbReference type="PROSITE" id="PS50011"/>
    </source>
</evidence>
<dbReference type="AlphaFoldDB" id="A0AA39XM31"/>
<dbReference type="SUPFAM" id="SSF56112">
    <property type="entry name" value="Protein kinase-like (PK-like)"/>
    <property type="match status" value="1"/>
</dbReference>
<proteinExistence type="predicted"/>
<dbReference type="PROSITE" id="PS50011">
    <property type="entry name" value="PROTEIN_KINASE_DOM"/>
    <property type="match status" value="1"/>
</dbReference>
<dbReference type="EMBL" id="JAULSR010000001">
    <property type="protein sequence ID" value="KAK0636542.1"/>
    <property type="molecule type" value="Genomic_DNA"/>
</dbReference>
<name>A0AA39XM31_9PEZI</name>
<dbReference type="Gene3D" id="1.10.510.10">
    <property type="entry name" value="Transferase(Phosphotransferase) domain 1"/>
    <property type="match status" value="1"/>
</dbReference>
<comment type="caution">
    <text evidence="3">The sequence shown here is derived from an EMBL/GenBank/DDBJ whole genome shotgun (WGS) entry which is preliminary data.</text>
</comment>
<dbReference type="InterPro" id="IPR000719">
    <property type="entry name" value="Prot_kinase_dom"/>
</dbReference>
<evidence type="ECO:0000313" key="4">
    <source>
        <dbReference type="Proteomes" id="UP001174934"/>
    </source>
</evidence>
<dbReference type="GO" id="GO:0004672">
    <property type="term" value="F:protein kinase activity"/>
    <property type="evidence" value="ECO:0007669"/>
    <property type="project" value="InterPro"/>
</dbReference>
<keyword evidence="4" id="KW-1185">Reference proteome</keyword>
<evidence type="ECO:0000256" key="1">
    <source>
        <dbReference type="SAM" id="MobiDB-lite"/>
    </source>
</evidence>
<dbReference type="GO" id="GO:0005524">
    <property type="term" value="F:ATP binding"/>
    <property type="evidence" value="ECO:0007669"/>
    <property type="project" value="InterPro"/>
</dbReference>
<gene>
    <name evidence="3" type="ORF">B0T17DRAFT_613260</name>
</gene>